<dbReference type="InterPro" id="IPR050736">
    <property type="entry name" value="Sensor_HK_Regulatory"/>
</dbReference>
<dbReference type="Pfam" id="PF00512">
    <property type="entry name" value="HisKA"/>
    <property type="match status" value="1"/>
</dbReference>
<evidence type="ECO:0000256" key="5">
    <source>
        <dbReference type="ARBA" id="ARBA00022679"/>
    </source>
</evidence>
<dbReference type="CDD" id="cd00082">
    <property type="entry name" value="HisKA"/>
    <property type="match status" value="1"/>
</dbReference>
<keyword evidence="5" id="KW-0808">Transferase</keyword>
<evidence type="ECO:0000313" key="14">
    <source>
        <dbReference type="Proteomes" id="UP001596083"/>
    </source>
</evidence>
<dbReference type="PANTHER" id="PTHR43711:SF1">
    <property type="entry name" value="HISTIDINE KINASE 1"/>
    <property type="match status" value="1"/>
</dbReference>
<feature type="domain" description="HAMP" evidence="12">
    <location>
        <begin position="318"/>
        <end position="370"/>
    </location>
</feature>
<evidence type="ECO:0000256" key="7">
    <source>
        <dbReference type="ARBA" id="ARBA00022777"/>
    </source>
</evidence>
<dbReference type="Proteomes" id="UP001596083">
    <property type="component" value="Unassembled WGS sequence"/>
</dbReference>
<feature type="transmembrane region" description="Helical" evidence="10">
    <location>
        <begin position="12"/>
        <end position="35"/>
    </location>
</feature>
<evidence type="ECO:0000256" key="6">
    <source>
        <dbReference type="ARBA" id="ARBA00022692"/>
    </source>
</evidence>
<dbReference type="Pfam" id="PF00672">
    <property type="entry name" value="HAMP"/>
    <property type="match status" value="1"/>
</dbReference>
<dbReference type="SMART" id="SM00387">
    <property type="entry name" value="HATPase_c"/>
    <property type="match status" value="1"/>
</dbReference>
<dbReference type="InterPro" id="IPR003660">
    <property type="entry name" value="HAMP_dom"/>
</dbReference>
<evidence type="ECO:0000259" key="12">
    <source>
        <dbReference type="PROSITE" id="PS50885"/>
    </source>
</evidence>
<dbReference type="SUPFAM" id="SSF55874">
    <property type="entry name" value="ATPase domain of HSP90 chaperone/DNA topoisomerase II/histidine kinase"/>
    <property type="match status" value="1"/>
</dbReference>
<dbReference type="InterPro" id="IPR003594">
    <property type="entry name" value="HATPase_dom"/>
</dbReference>
<dbReference type="PRINTS" id="PR00344">
    <property type="entry name" value="BCTRLSENSOR"/>
</dbReference>
<dbReference type="EMBL" id="JBHSPB010000029">
    <property type="protein sequence ID" value="MFC5724532.1"/>
    <property type="molecule type" value="Genomic_DNA"/>
</dbReference>
<dbReference type="Gene3D" id="3.30.565.10">
    <property type="entry name" value="Histidine kinase-like ATPase, C-terminal domain"/>
    <property type="match status" value="1"/>
</dbReference>
<keyword evidence="9" id="KW-0902">Two-component regulatory system</keyword>
<organism evidence="13 14">
    <name type="scientific">Streptomyces gamaensis</name>
    <dbReference type="NCBI Taxonomy" id="1763542"/>
    <lineage>
        <taxon>Bacteria</taxon>
        <taxon>Bacillati</taxon>
        <taxon>Actinomycetota</taxon>
        <taxon>Actinomycetes</taxon>
        <taxon>Kitasatosporales</taxon>
        <taxon>Streptomycetaceae</taxon>
        <taxon>Streptomyces</taxon>
    </lineage>
</organism>
<feature type="domain" description="Histidine kinase" evidence="11">
    <location>
        <begin position="378"/>
        <end position="592"/>
    </location>
</feature>
<evidence type="ECO:0000256" key="4">
    <source>
        <dbReference type="ARBA" id="ARBA00022553"/>
    </source>
</evidence>
<dbReference type="EC" id="2.7.13.3" evidence="3"/>
<dbReference type="PROSITE" id="PS50109">
    <property type="entry name" value="HIS_KIN"/>
    <property type="match status" value="1"/>
</dbReference>
<comment type="catalytic activity">
    <reaction evidence="1">
        <text>ATP + protein L-histidine = ADP + protein N-phospho-L-histidine.</text>
        <dbReference type="EC" id="2.7.13.3"/>
    </reaction>
</comment>
<dbReference type="Gene3D" id="1.10.287.130">
    <property type="match status" value="1"/>
</dbReference>
<name>A0ABW0Z8S7_9ACTN</name>
<accession>A0ABW0Z8S7</accession>
<keyword evidence="14" id="KW-1185">Reference proteome</keyword>
<dbReference type="GO" id="GO:0016301">
    <property type="term" value="F:kinase activity"/>
    <property type="evidence" value="ECO:0007669"/>
    <property type="project" value="UniProtKB-KW"/>
</dbReference>
<dbReference type="SUPFAM" id="SSF47384">
    <property type="entry name" value="Homodimeric domain of signal transducing histidine kinase"/>
    <property type="match status" value="1"/>
</dbReference>
<dbReference type="CDD" id="cd06225">
    <property type="entry name" value="HAMP"/>
    <property type="match status" value="1"/>
</dbReference>
<dbReference type="SMART" id="SM00304">
    <property type="entry name" value="HAMP"/>
    <property type="match status" value="1"/>
</dbReference>
<dbReference type="RefSeq" id="WP_390320992.1">
    <property type="nucleotide sequence ID" value="NZ_JBHSPB010000029.1"/>
</dbReference>
<evidence type="ECO:0000313" key="13">
    <source>
        <dbReference type="EMBL" id="MFC5724532.1"/>
    </source>
</evidence>
<proteinExistence type="predicted"/>
<reference evidence="14" key="1">
    <citation type="journal article" date="2019" name="Int. J. Syst. Evol. Microbiol.">
        <title>The Global Catalogue of Microorganisms (GCM) 10K type strain sequencing project: providing services to taxonomists for standard genome sequencing and annotation.</title>
        <authorList>
            <consortium name="The Broad Institute Genomics Platform"/>
            <consortium name="The Broad Institute Genome Sequencing Center for Infectious Disease"/>
            <person name="Wu L."/>
            <person name="Ma J."/>
        </authorList>
    </citation>
    <scope>NUCLEOTIDE SEQUENCE [LARGE SCALE GENOMIC DNA]</scope>
    <source>
        <strain evidence="14">CGMCC 4.7304</strain>
    </source>
</reference>
<evidence type="ECO:0000256" key="9">
    <source>
        <dbReference type="ARBA" id="ARBA00023012"/>
    </source>
</evidence>
<keyword evidence="6 10" id="KW-0812">Transmembrane</keyword>
<dbReference type="InterPro" id="IPR004358">
    <property type="entry name" value="Sig_transdc_His_kin-like_C"/>
</dbReference>
<evidence type="ECO:0000259" key="11">
    <source>
        <dbReference type="PROSITE" id="PS50109"/>
    </source>
</evidence>
<feature type="transmembrane region" description="Helical" evidence="10">
    <location>
        <begin position="298"/>
        <end position="318"/>
    </location>
</feature>
<dbReference type="InterPro" id="IPR005467">
    <property type="entry name" value="His_kinase_dom"/>
</dbReference>
<dbReference type="PROSITE" id="PS50885">
    <property type="entry name" value="HAMP"/>
    <property type="match status" value="1"/>
</dbReference>
<keyword evidence="10" id="KW-0472">Membrane</keyword>
<comment type="subcellular location">
    <subcellularLocation>
        <location evidence="2">Cell membrane</location>
    </subcellularLocation>
</comment>
<dbReference type="InterPro" id="IPR036097">
    <property type="entry name" value="HisK_dim/P_sf"/>
</dbReference>
<keyword evidence="8 10" id="KW-1133">Transmembrane helix</keyword>
<gene>
    <name evidence="13" type="ORF">ACFP1Z_30695</name>
</gene>
<dbReference type="CDD" id="cd00075">
    <property type="entry name" value="HATPase"/>
    <property type="match status" value="1"/>
</dbReference>
<protein>
    <recommendedName>
        <fullName evidence="3">histidine kinase</fullName>
        <ecNumber evidence="3">2.7.13.3</ecNumber>
    </recommendedName>
</protein>
<evidence type="ECO:0000256" key="2">
    <source>
        <dbReference type="ARBA" id="ARBA00004236"/>
    </source>
</evidence>
<keyword evidence="4" id="KW-0597">Phosphoprotein</keyword>
<dbReference type="InterPro" id="IPR036890">
    <property type="entry name" value="HATPase_C_sf"/>
</dbReference>
<dbReference type="Pfam" id="PF02518">
    <property type="entry name" value="HATPase_c"/>
    <property type="match status" value="1"/>
</dbReference>
<dbReference type="SUPFAM" id="SSF158472">
    <property type="entry name" value="HAMP domain-like"/>
    <property type="match status" value="1"/>
</dbReference>
<evidence type="ECO:0000256" key="10">
    <source>
        <dbReference type="SAM" id="Phobius"/>
    </source>
</evidence>
<evidence type="ECO:0000256" key="3">
    <source>
        <dbReference type="ARBA" id="ARBA00012438"/>
    </source>
</evidence>
<evidence type="ECO:0000256" key="8">
    <source>
        <dbReference type="ARBA" id="ARBA00022989"/>
    </source>
</evidence>
<comment type="caution">
    <text evidence="13">The sequence shown here is derived from an EMBL/GenBank/DDBJ whole genome shotgun (WGS) entry which is preliminary data.</text>
</comment>
<evidence type="ECO:0000256" key="1">
    <source>
        <dbReference type="ARBA" id="ARBA00000085"/>
    </source>
</evidence>
<keyword evidence="7 13" id="KW-0418">Kinase</keyword>
<dbReference type="SMART" id="SM00388">
    <property type="entry name" value="HisKA"/>
    <property type="match status" value="1"/>
</dbReference>
<dbReference type="PANTHER" id="PTHR43711">
    <property type="entry name" value="TWO-COMPONENT HISTIDINE KINASE"/>
    <property type="match status" value="1"/>
</dbReference>
<dbReference type="InterPro" id="IPR003661">
    <property type="entry name" value="HisK_dim/P_dom"/>
</dbReference>
<sequence length="601" mass="62469">MRRSVPPHKTLLARLLALSVTVAVCSIAATAWLAAQTTSGAFRQEQGRALAEDARIHNSLLAVAAREPGWKGVDSVIAGLARDTDRRITLTTLDGHVIADSGSGTLPPRAKAAGVVDPLNVDSALRSGTAGERIDPRAVGPYSLPDAERTALRALAGRGVDCLRRNAVAAEINTTFSGRAYVAVANDPQNLRSTECAVPELDKPTATESAALDKLDPIVNDCLKRHGVGRVRLHRDYSWDMIAPHTSDADAIVGPCVDSGRREQLAAYVSAPALLYIGGAEGTPATGLSLSSGGTGRIAGAAALVLVVTLAVTAFVAIRLVRPLRALSAAAGRMKEGDLTARVDTGAGGEIGALAATFNGMSEARARLEGQRKAMVSDIAHELRTPLSTMRNQLEAAQDQVIPTDPELVSSLLEETVQLQHIIDDLRDLAAADAGTLRLHPEPVPVLPLLRHVASAHGTAAQGAGVVLTAVGDEDLRPSADPVRLRQIVDNLVSNAVRHTPPGGTVTLRASTEGDTALIEVADTGTGIAADELPHVFDRFWRAEKSRSRATGGSGLGLAIVRRLAEAHGGGVTVSSTYGQGTAFRVCLPLAGPAGTGTDST</sequence>
<dbReference type="Gene3D" id="6.10.340.10">
    <property type="match status" value="1"/>
</dbReference>